<evidence type="ECO:0000256" key="17">
    <source>
        <dbReference type="ARBA" id="ARBA00023264"/>
    </source>
</evidence>
<comment type="pathway">
    <text evidence="3 18">Phospholipid metabolism; CDP-diacylglycerol biosynthesis; CDP-diacylglycerol from sn-glycerol 3-phosphate: step 3/3.</text>
</comment>
<feature type="transmembrane region" description="Helical" evidence="19">
    <location>
        <begin position="47"/>
        <end position="66"/>
    </location>
</feature>
<dbReference type="GO" id="GO:0016024">
    <property type="term" value="P:CDP-diacylglycerol biosynthetic process"/>
    <property type="evidence" value="ECO:0007669"/>
    <property type="project" value="UniProtKB-UniPathway"/>
</dbReference>
<dbReference type="AlphaFoldDB" id="A0A5C7FRK4"/>
<keyword evidence="10 18" id="KW-0808">Transferase</keyword>
<evidence type="ECO:0000256" key="2">
    <source>
        <dbReference type="ARBA" id="ARBA00004651"/>
    </source>
</evidence>
<keyword evidence="15 19" id="KW-0472">Membrane</keyword>
<evidence type="ECO:0000256" key="6">
    <source>
        <dbReference type="ARBA" id="ARBA00012487"/>
    </source>
</evidence>
<organism evidence="20 21">
    <name type="scientific">Alkalicoccus halolimnae</name>
    <dbReference type="NCBI Taxonomy" id="1667239"/>
    <lineage>
        <taxon>Bacteria</taxon>
        <taxon>Bacillati</taxon>
        <taxon>Bacillota</taxon>
        <taxon>Bacilli</taxon>
        <taxon>Bacillales</taxon>
        <taxon>Bacillaceae</taxon>
        <taxon>Alkalicoccus</taxon>
    </lineage>
</organism>
<dbReference type="PANTHER" id="PTHR46382">
    <property type="entry name" value="PHOSPHATIDATE CYTIDYLYLTRANSFERASE"/>
    <property type="match status" value="1"/>
</dbReference>
<evidence type="ECO:0000256" key="13">
    <source>
        <dbReference type="ARBA" id="ARBA00022989"/>
    </source>
</evidence>
<dbReference type="OrthoDB" id="9799199at2"/>
<evidence type="ECO:0000256" key="9">
    <source>
        <dbReference type="ARBA" id="ARBA00022516"/>
    </source>
</evidence>
<keyword evidence="9" id="KW-0444">Lipid biosynthesis</keyword>
<dbReference type="PANTHER" id="PTHR46382:SF1">
    <property type="entry name" value="PHOSPHATIDATE CYTIDYLYLTRANSFERASE"/>
    <property type="match status" value="1"/>
</dbReference>
<evidence type="ECO:0000256" key="8">
    <source>
        <dbReference type="ARBA" id="ARBA00022475"/>
    </source>
</evidence>
<keyword evidence="11 18" id="KW-0812">Transmembrane</keyword>
<feature type="transmembrane region" description="Helical" evidence="19">
    <location>
        <begin position="6"/>
        <end position="35"/>
    </location>
</feature>
<keyword evidence="8" id="KW-1003">Cell membrane</keyword>
<keyword evidence="21" id="KW-1185">Reference proteome</keyword>
<dbReference type="GO" id="GO:0004605">
    <property type="term" value="F:phosphatidate cytidylyltransferase activity"/>
    <property type="evidence" value="ECO:0007669"/>
    <property type="project" value="UniProtKB-EC"/>
</dbReference>
<evidence type="ECO:0000313" key="20">
    <source>
        <dbReference type="EMBL" id="WWD78628.1"/>
    </source>
</evidence>
<feature type="transmembrane region" description="Helical" evidence="19">
    <location>
        <begin position="109"/>
        <end position="130"/>
    </location>
</feature>
<evidence type="ECO:0000256" key="16">
    <source>
        <dbReference type="ARBA" id="ARBA00023209"/>
    </source>
</evidence>
<comment type="pathway">
    <text evidence="4">Lipid metabolism.</text>
</comment>
<keyword evidence="17" id="KW-1208">Phospholipid metabolism</keyword>
<evidence type="ECO:0000256" key="7">
    <source>
        <dbReference type="ARBA" id="ARBA00019373"/>
    </source>
</evidence>
<protein>
    <recommendedName>
        <fullName evidence="7 18">Phosphatidate cytidylyltransferase</fullName>
        <ecNumber evidence="6 18">2.7.7.41</ecNumber>
    </recommendedName>
</protein>
<dbReference type="PROSITE" id="PS01315">
    <property type="entry name" value="CDS"/>
    <property type="match status" value="1"/>
</dbReference>
<dbReference type="Pfam" id="PF01148">
    <property type="entry name" value="CTP_transf_1"/>
    <property type="match status" value="1"/>
</dbReference>
<feature type="transmembrane region" description="Helical" evidence="19">
    <location>
        <begin position="78"/>
        <end position="97"/>
    </location>
</feature>
<evidence type="ECO:0000256" key="5">
    <source>
        <dbReference type="ARBA" id="ARBA00010185"/>
    </source>
</evidence>
<dbReference type="RefSeq" id="WP_147802323.1">
    <property type="nucleotide sequence ID" value="NZ_CP144914.1"/>
</dbReference>
<feature type="transmembrane region" description="Helical" evidence="19">
    <location>
        <begin position="200"/>
        <end position="220"/>
    </location>
</feature>
<evidence type="ECO:0000256" key="10">
    <source>
        <dbReference type="ARBA" id="ARBA00022679"/>
    </source>
</evidence>
<evidence type="ECO:0000313" key="21">
    <source>
        <dbReference type="Proteomes" id="UP000321816"/>
    </source>
</evidence>
<dbReference type="Proteomes" id="UP000321816">
    <property type="component" value="Chromosome"/>
</dbReference>
<keyword evidence="16" id="KW-0594">Phospholipid biosynthesis</keyword>
<evidence type="ECO:0000256" key="19">
    <source>
        <dbReference type="SAM" id="Phobius"/>
    </source>
</evidence>
<evidence type="ECO:0000256" key="4">
    <source>
        <dbReference type="ARBA" id="ARBA00005189"/>
    </source>
</evidence>
<dbReference type="KEGG" id="ahal:FTX54_009295"/>
<accession>A0A5C7FRK4</accession>
<dbReference type="InterPro" id="IPR000374">
    <property type="entry name" value="PC_trans"/>
</dbReference>
<sequence length="264" mass="29528">MKQRIITGIVAGAGFLGLIYIGGFLFTLLIVLLAAIGMWELLKMKQIHPWSVRGLMGLLFTLLLVIPEDWLFTEFLQIERLELFLLLVVVMLSITVTTKNNFTFDEAGFMVLASVYVGYGFHFFIHARYLDTGMEMIYFLLLLVWATDSGAYFTGRSFGKHKLWPEISPKKTIEGALGGIASAFVIGIIFAAFFPVFDSWITVVFCILTVSIAGQLGDLVESAFKRHYAVKDSGHVLPGHGGILDRFDSLIFVMPILYLFGFLT</sequence>
<evidence type="ECO:0000256" key="14">
    <source>
        <dbReference type="ARBA" id="ARBA00023098"/>
    </source>
</evidence>
<dbReference type="GO" id="GO:0005886">
    <property type="term" value="C:plasma membrane"/>
    <property type="evidence" value="ECO:0007669"/>
    <property type="project" value="UniProtKB-SubCell"/>
</dbReference>
<dbReference type="EC" id="2.7.7.41" evidence="6 18"/>
<evidence type="ECO:0000256" key="15">
    <source>
        <dbReference type="ARBA" id="ARBA00023136"/>
    </source>
</evidence>
<evidence type="ECO:0000256" key="11">
    <source>
        <dbReference type="ARBA" id="ARBA00022692"/>
    </source>
</evidence>
<gene>
    <name evidence="20" type="ORF">FTX54_009295</name>
</gene>
<evidence type="ECO:0000256" key="3">
    <source>
        <dbReference type="ARBA" id="ARBA00005119"/>
    </source>
</evidence>
<evidence type="ECO:0000256" key="1">
    <source>
        <dbReference type="ARBA" id="ARBA00001698"/>
    </source>
</evidence>
<feature type="transmembrane region" description="Helical" evidence="19">
    <location>
        <begin position="136"/>
        <end position="154"/>
    </location>
</feature>
<dbReference type="EMBL" id="CP144914">
    <property type="protein sequence ID" value="WWD78628.1"/>
    <property type="molecule type" value="Genomic_DNA"/>
</dbReference>
<evidence type="ECO:0000256" key="18">
    <source>
        <dbReference type="RuleBase" id="RU003938"/>
    </source>
</evidence>
<comment type="similarity">
    <text evidence="5 18">Belongs to the CDS family.</text>
</comment>
<comment type="catalytic activity">
    <reaction evidence="1 18">
        <text>a 1,2-diacyl-sn-glycero-3-phosphate + CTP + H(+) = a CDP-1,2-diacyl-sn-glycerol + diphosphate</text>
        <dbReference type="Rhea" id="RHEA:16229"/>
        <dbReference type="ChEBI" id="CHEBI:15378"/>
        <dbReference type="ChEBI" id="CHEBI:33019"/>
        <dbReference type="ChEBI" id="CHEBI:37563"/>
        <dbReference type="ChEBI" id="CHEBI:58332"/>
        <dbReference type="ChEBI" id="CHEBI:58608"/>
        <dbReference type="EC" id="2.7.7.41"/>
    </reaction>
</comment>
<name>A0A5C7FRK4_9BACI</name>
<comment type="subcellular location">
    <subcellularLocation>
        <location evidence="2">Cell membrane</location>
        <topology evidence="2">Multi-pass membrane protein</topology>
    </subcellularLocation>
</comment>
<keyword evidence="12 18" id="KW-0548">Nucleotidyltransferase</keyword>
<keyword evidence="14" id="KW-0443">Lipid metabolism</keyword>
<reference evidence="20 21" key="1">
    <citation type="submission" date="2024-01" db="EMBL/GenBank/DDBJ databases">
        <title>Complete Genome Sequence of Alkalicoccus halolimnae BZ-SZ-XJ29T, a Moderately Halophilic Bacterium Isolated from a Salt Lake.</title>
        <authorList>
            <person name="Zhao B."/>
        </authorList>
    </citation>
    <scope>NUCLEOTIDE SEQUENCE [LARGE SCALE GENOMIC DNA]</scope>
    <source>
        <strain evidence="20 21">BZ-SZ-XJ29</strain>
    </source>
</reference>
<feature type="transmembrane region" description="Helical" evidence="19">
    <location>
        <begin position="175"/>
        <end position="194"/>
    </location>
</feature>
<proteinExistence type="inferred from homology"/>
<keyword evidence="13 19" id="KW-1133">Transmembrane helix</keyword>
<evidence type="ECO:0000256" key="12">
    <source>
        <dbReference type="ARBA" id="ARBA00022695"/>
    </source>
</evidence>